<sequence>MNQSLISNALTFFKFTGIASSFFLVGTLLALTFLTQNLAGKVNDENYRLRRFAQSSALIWVLSNVAFIVLTLADILAVDLQSALATNVLKSLHSYFCH</sequence>
<gene>
    <name evidence="2" type="ORF">GM50_11910</name>
</gene>
<protein>
    <submittedName>
        <fullName evidence="2">Uncharacterized protein</fullName>
    </submittedName>
</protein>
<comment type="caution">
    <text evidence="2">The sequence shown here is derived from an EMBL/GenBank/DDBJ whole genome shotgun (WGS) entry which is preliminary data.</text>
</comment>
<keyword evidence="1" id="KW-0812">Transmembrane</keyword>
<proteinExistence type="predicted"/>
<accession>A0A094PZW9</accession>
<evidence type="ECO:0000256" key="1">
    <source>
        <dbReference type="SAM" id="Phobius"/>
    </source>
</evidence>
<keyword evidence="1" id="KW-0472">Membrane</keyword>
<evidence type="ECO:0000313" key="2">
    <source>
        <dbReference type="EMBL" id="KGA17375.1"/>
    </source>
</evidence>
<keyword evidence="1" id="KW-1133">Transmembrane helix</keyword>
<name>A0A094PZW9_9ZZZZ</name>
<dbReference type="AlphaFoldDB" id="A0A094PZW9"/>
<feature type="transmembrane region" description="Helical" evidence="1">
    <location>
        <begin position="12"/>
        <end position="36"/>
    </location>
</feature>
<organism evidence="2">
    <name type="scientific">freshwater metagenome</name>
    <dbReference type="NCBI Taxonomy" id="449393"/>
    <lineage>
        <taxon>unclassified sequences</taxon>
        <taxon>metagenomes</taxon>
        <taxon>ecological metagenomes</taxon>
    </lineage>
</organism>
<dbReference type="EMBL" id="JNSK01000044">
    <property type="protein sequence ID" value="KGA17375.1"/>
    <property type="molecule type" value="Genomic_DNA"/>
</dbReference>
<reference evidence="2" key="1">
    <citation type="submission" date="2014-05" db="EMBL/GenBank/DDBJ databases">
        <title>Key roles for freshwater Actinobacteria revealed by deep metagenomic sequencing.</title>
        <authorList>
            <person name="Ghai R."/>
            <person name="Mizuno C.M."/>
            <person name="Picazo A."/>
            <person name="Camacho A."/>
            <person name="Rodriguez-Valera F."/>
        </authorList>
    </citation>
    <scope>NUCLEOTIDE SEQUENCE</scope>
</reference>
<feature type="transmembrane region" description="Helical" evidence="1">
    <location>
        <begin position="57"/>
        <end position="78"/>
    </location>
</feature>